<dbReference type="Pfam" id="PF00196">
    <property type="entry name" value="GerE"/>
    <property type="match status" value="1"/>
</dbReference>
<proteinExistence type="predicted"/>
<evidence type="ECO:0000256" key="2">
    <source>
        <dbReference type="ARBA" id="ARBA00023125"/>
    </source>
</evidence>
<dbReference type="CDD" id="cd17535">
    <property type="entry name" value="REC_NarL-like"/>
    <property type="match status" value="1"/>
</dbReference>
<keyword evidence="1 3" id="KW-0597">Phosphoprotein</keyword>
<dbReference type="InterPro" id="IPR039420">
    <property type="entry name" value="WalR-like"/>
</dbReference>
<organism evidence="6 7">
    <name type="scientific">Synoicihabitans lomoniglobus</name>
    <dbReference type="NCBI Taxonomy" id="2909285"/>
    <lineage>
        <taxon>Bacteria</taxon>
        <taxon>Pseudomonadati</taxon>
        <taxon>Verrucomicrobiota</taxon>
        <taxon>Opitutia</taxon>
        <taxon>Opitutales</taxon>
        <taxon>Opitutaceae</taxon>
        <taxon>Synoicihabitans</taxon>
    </lineage>
</organism>
<feature type="domain" description="HTH luxR-type" evidence="4">
    <location>
        <begin position="170"/>
        <end position="235"/>
    </location>
</feature>
<evidence type="ECO:0000313" key="7">
    <source>
        <dbReference type="Proteomes" id="UP001218638"/>
    </source>
</evidence>
<name>A0AAE9ZYI3_9BACT</name>
<sequence>MIDEAPMPLSRERPPPSSAGRVAIALVEDDPHFCLFLESMLEASPRHRVIATANSAAEALAWDAAVQPHVLLVDVGLPDRSGAELVADLVARHPAALVLMLTAETDAAIVLQAIQGGASGYILKGGREEEILGAIDDALAGGAPMSPSIARKVLGLMRGPGNVKPAVKSGGAALAILTERESNLLERVAAGAGDKEIAEALGLSRSTVKNALLVIYQKWRVRSRTEAAVKFTRLTEG</sequence>
<dbReference type="InterPro" id="IPR011006">
    <property type="entry name" value="CheY-like_superfamily"/>
</dbReference>
<dbReference type="Proteomes" id="UP001218638">
    <property type="component" value="Chromosome"/>
</dbReference>
<dbReference type="KEGG" id="slom:PXH66_01705"/>
<dbReference type="Pfam" id="PF00072">
    <property type="entry name" value="Response_reg"/>
    <property type="match status" value="1"/>
</dbReference>
<dbReference type="PROSITE" id="PS50110">
    <property type="entry name" value="RESPONSE_REGULATORY"/>
    <property type="match status" value="1"/>
</dbReference>
<dbReference type="CDD" id="cd06170">
    <property type="entry name" value="LuxR_C_like"/>
    <property type="match status" value="1"/>
</dbReference>
<reference evidence="6" key="1">
    <citation type="submission" date="2023-03" db="EMBL/GenBank/DDBJ databases">
        <title>Lomoglobus Profundus gen. nov., sp. nov., a novel member of the phylum Verrucomicrobia, isolated from deep-marine sediment of South China Sea.</title>
        <authorList>
            <person name="Ahmad T."/>
            <person name="Ishaq S.E."/>
            <person name="Wang F."/>
        </authorList>
    </citation>
    <scope>NUCLEOTIDE SEQUENCE</scope>
    <source>
        <strain evidence="6">LMO-M01</strain>
    </source>
</reference>
<dbReference type="Gene3D" id="3.40.50.2300">
    <property type="match status" value="1"/>
</dbReference>
<dbReference type="GO" id="GO:0000160">
    <property type="term" value="P:phosphorelay signal transduction system"/>
    <property type="evidence" value="ECO:0007669"/>
    <property type="project" value="InterPro"/>
</dbReference>
<evidence type="ECO:0000256" key="1">
    <source>
        <dbReference type="ARBA" id="ARBA00022553"/>
    </source>
</evidence>
<dbReference type="PANTHER" id="PTHR43214">
    <property type="entry name" value="TWO-COMPONENT RESPONSE REGULATOR"/>
    <property type="match status" value="1"/>
</dbReference>
<keyword evidence="2" id="KW-0238">DNA-binding</keyword>
<dbReference type="SUPFAM" id="SSF46894">
    <property type="entry name" value="C-terminal effector domain of the bipartite response regulators"/>
    <property type="match status" value="1"/>
</dbReference>
<dbReference type="InterPro" id="IPR016032">
    <property type="entry name" value="Sig_transdc_resp-reg_C-effctor"/>
</dbReference>
<feature type="modified residue" description="4-aspartylphosphate" evidence="3">
    <location>
        <position position="74"/>
    </location>
</feature>
<protein>
    <submittedName>
        <fullName evidence="6">Response regulator transcription factor</fullName>
    </submittedName>
</protein>
<dbReference type="InterPro" id="IPR001789">
    <property type="entry name" value="Sig_transdc_resp-reg_receiver"/>
</dbReference>
<dbReference type="RefSeq" id="WP_330932202.1">
    <property type="nucleotide sequence ID" value="NZ_CP119075.1"/>
</dbReference>
<evidence type="ECO:0000313" key="6">
    <source>
        <dbReference type="EMBL" id="WED65564.1"/>
    </source>
</evidence>
<gene>
    <name evidence="6" type="ORF">PXH66_01705</name>
</gene>
<evidence type="ECO:0000259" key="5">
    <source>
        <dbReference type="PROSITE" id="PS50110"/>
    </source>
</evidence>
<dbReference type="GO" id="GO:0003677">
    <property type="term" value="F:DNA binding"/>
    <property type="evidence" value="ECO:0007669"/>
    <property type="project" value="UniProtKB-KW"/>
</dbReference>
<dbReference type="SMART" id="SM00448">
    <property type="entry name" value="REC"/>
    <property type="match status" value="1"/>
</dbReference>
<feature type="domain" description="Response regulatory" evidence="5">
    <location>
        <begin position="23"/>
        <end position="139"/>
    </location>
</feature>
<dbReference type="PRINTS" id="PR00038">
    <property type="entry name" value="HTHLUXR"/>
</dbReference>
<dbReference type="AlphaFoldDB" id="A0AAE9ZYI3"/>
<evidence type="ECO:0000256" key="3">
    <source>
        <dbReference type="PROSITE-ProRule" id="PRU00169"/>
    </source>
</evidence>
<dbReference type="GO" id="GO:0006355">
    <property type="term" value="P:regulation of DNA-templated transcription"/>
    <property type="evidence" value="ECO:0007669"/>
    <property type="project" value="InterPro"/>
</dbReference>
<dbReference type="PROSITE" id="PS50043">
    <property type="entry name" value="HTH_LUXR_2"/>
    <property type="match status" value="1"/>
</dbReference>
<accession>A0AAE9ZYI3</accession>
<dbReference type="InterPro" id="IPR058245">
    <property type="entry name" value="NreC/VraR/RcsB-like_REC"/>
</dbReference>
<keyword evidence="7" id="KW-1185">Reference proteome</keyword>
<dbReference type="SMART" id="SM00421">
    <property type="entry name" value="HTH_LUXR"/>
    <property type="match status" value="1"/>
</dbReference>
<dbReference type="InterPro" id="IPR000792">
    <property type="entry name" value="Tscrpt_reg_LuxR_C"/>
</dbReference>
<dbReference type="EMBL" id="CP119075">
    <property type="protein sequence ID" value="WED65564.1"/>
    <property type="molecule type" value="Genomic_DNA"/>
</dbReference>
<evidence type="ECO:0000259" key="4">
    <source>
        <dbReference type="PROSITE" id="PS50043"/>
    </source>
</evidence>
<dbReference type="SUPFAM" id="SSF52172">
    <property type="entry name" value="CheY-like"/>
    <property type="match status" value="1"/>
</dbReference>